<accession>A0A4Y3VX04</accession>
<feature type="chain" id="PRO_5021504980" description="histidine kinase" evidence="12">
    <location>
        <begin position="29"/>
        <end position="441"/>
    </location>
</feature>
<comment type="caution">
    <text evidence="15">The sequence shown here is derived from an EMBL/GenBank/DDBJ whole genome shotgun (WGS) entry which is preliminary data.</text>
</comment>
<keyword evidence="8 11" id="KW-1133">Transmembrane helix</keyword>
<dbReference type="Proteomes" id="UP000317881">
    <property type="component" value="Unassembled WGS sequence"/>
</dbReference>
<evidence type="ECO:0000256" key="11">
    <source>
        <dbReference type="SAM" id="Phobius"/>
    </source>
</evidence>
<evidence type="ECO:0000256" key="8">
    <source>
        <dbReference type="ARBA" id="ARBA00022989"/>
    </source>
</evidence>
<comment type="catalytic activity">
    <reaction evidence="1">
        <text>ATP + protein L-histidine = ADP + protein N-phospho-L-histidine.</text>
        <dbReference type="EC" id="2.7.13.3"/>
    </reaction>
</comment>
<dbReference type="InterPro" id="IPR036890">
    <property type="entry name" value="HATPase_C_sf"/>
</dbReference>
<keyword evidence="6 11" id="KW-0812">Transmembrane</keyword>
<comment type="subcellular location">
    <subcellularLocation>
        <location evidence="2">Cell membrane</location>
    </subcellularLocation>
</comment>
<keyword evidence="9" id="KW-0902">Two-component regulatory system</keyword>
<evidence type="ECO:0000313" key="15">
    <source>
        <dbReference type="EMBL" id="GEC09556.1"/>
    </source>
</evidence>
<keyword evidence="5" id="KW-0808">Transferase</keyword>
<evidence type="ECO:0000256" key="2">
    <source>
        <dbReference type="ARBA" id="ARBA00004236"/>
    </source>
</evidence>
<dbReference type="Gene3D" id="1.10.287.130">
    <property type="match status" value="1"/>
</dbReference>
<feature type="transmembrane region" description="Helical" evidence="11">
    <location>
        <begin position="148"/>
        <end position="166"/>
    </location>
</feature>
<dbReference type="EC" id="2.7.13.3" evidence="3"/>
<name>A0A4Y3VX04_9ACTN</name>
<evidence type="ECO:0000259" key="13">
    <source>
        <dbReference type="PROSITE" id="PS50109"/>
    </source>
</evidence>
<reference evidence="15 16" key="1">
    <citation type="submission" date="2019-06" db="EMBL/GenBank/DDBJ databases">
        <title>Whole genome shotgun sequence of Streptomyces spinoverrucosus NBRC 14228.</title>
        <authorList>
            <person name="Hosoyama A."/>
            <person name="Uohara A."/>
            <person name="Ohji S."/>
            <person name="Ichikawa N."/>
        </authorList>
    </citation>
    <scope>NUCLEOTIDE SEQUENCE [LARGE SCALE GENOMIC DNA]</scope>
    <source>
        <strain evidence="15 16">NBRC 14228</strain>
    </source>
</reference>
<feature type="signal peptide" evidence="12">
    <location>
        <begin position="1"/>
        <end position="28"/>
    </location>
</feature>
<evidence type="ECO:0000256" key="7">
    <source>
        <dbReference type="ARBA" id="ARBA00022777"/>
    </source>
</evidence>
<dbReference type="InterPro" id="IPR003594">
    <property type="entry name" value="HATPase_dom"/>
</dbReference>
<evidence type="ECO:0000256" key="6">
    <source>
        <dbReference type="ARBA" id="ARBA00022692"/>
    </source>
</evidence>
<feature type="domain" description="HAMP" evidence="14">
    <location>
        <begin position="171"/>
        <end position="223"/>
    </location>
</feature>
<dbReference type="InterPro" id="IPR004358">
    <property type="entry name" value="Sig_transdc_His_kin-like_C"/>
</dbReference>
<protein>
    <recommendedName>
        <fullName evidence="3">histidine kinase</fullName>
        <ecNumber evidence="3">2.7.13.3</ecNumber>
    </recommendedName>
</protein>
<evidence type="ECO:0000256" key="4">
    <source>
        <dbReference type="ARBA" id="ARBA00022553"/>
    </source>
</evidence>
<evidence type="ECO:0000256" key="10">
    <source>
        <dbReference type="ARBA" id="ARBA00023136"/>
    </source>
</evidence>
<dbReference type="SMART" id="SM00388">
    <property type="entry name" value="HisKA"/>
    <property type="match status" value="1"/>
</dbReference>
<evidence type="ECO:0000259" key="14">
    <source>
        <dbReference type="PROSITE" id="PS50885"/>
    </source>
</evidence>
<dbReference type="GO" id="GO:0005886">
    <property type="term" value="C:plasma membrane"/>
    <property type="evidence" value="ECO:0007669"/>
    <property type="project" value="UniProtKB-SubCell"/>
</dbReference>
<dbReference type="SUPFAM" id="SSF47384">
    <property type="entry name" value="Homodimeric domain of signal transducing histidine kinase"/>
    <property type="match status" value="1"/>
</dbReference>
<dbReference type="Pfam" id="PF00672">
    <property type="entry name" value="HAMP"/>
    <property type="match status" value="1"/>
</dbReference>
<keyword evidence="12" id="KW-0732">Signal</keyword>
<dbReference type="PANTHER" id="PTHR45436:SF5">
    <property type="entry name" value="SENSOR HISTIDINE KINASE TRCS"/>
    <property type="match status" value="1"/>
</dbReference>
<proteinExistence type="predicted"/>
<dbReference type="InterPro" id="IPR005467">
    <property type="entry name" value="His_kinase_dom"/>
</dbReference>
<dbReference type="InterPro" id="IPR003660">
    <property type="entry name" value="HAMP_dom"/>
</dbReference>
<dbReference type="Pfam" id="PF00512">
    <property type="entry name" value="HisKA"/>
    <property type="match status" value="1"/>
</dbReference>
<dbReference type="InterPro" id="IPR050428">
    <property type="entry name" value="TCS_sensor_his_kinase"/>
</dbReference>
<dbReference type="Gene3D" id="3.30.565.10">
    <property type="entry name" value="Histidine kinase-like ATPase, C-terminal domain"/>
    <property type="match status" value="1"/>
</dbReference>
<gene>
    <name evidence="15" type="ORF">SSP24_72110</name>
</gene>
<dbReference type="CDD" id="cd00082">
    <property type="entry name" value="HisKA"/>
    <property type="match status" value="1"/>
</dbReference>
<evidence type="ECO:0000256" key="12">
    <source>
        <dbReference type="SAM" id="SignalP"/>
    </source>
</evidence>
<dbReference type="CDD" id="cd06225">
    <property type="entry name" value="HAMP"/>
    <property type="match status" value="1"/>
</dbReference>
<dbReference type="PROSITE" id="PS50885">
    <property type="entry name" value="HAMP"/>
    <property type="match status" value="1"/>
</dbReference>
<dbReference type="SMART" id="SM00387">
    <property type="entry name" value="HATPase_c"/>
    <property type="match status" value="1"/>
</dbReference>
<dbReference type="InterPro" id="IPR036097">
    <property type="entry name" value="HisK_dim/P_sf"/>
</dbReference>
<evidence type="ECO:0000256" key="1">
    <source>
        <dbReference type="ARBA" id="ARBA00000085"/>
    </source>
</evidence>
<sequence length="441" mass="46653">MRLRLALLAVICCLVSTLLFALPLAAYARQAYQQQDDRLAAIRAHVLASLVAGSSSSEDADLLQYLKQENAQGASAAVFFATGERVGAPLPRSRAVEDILDAHPKATAAPPHTGDTYYFPAVTAHRVRAAVAVTVDTHRQEEQMRRTWAAIGAAVMILPACAGLLADRLGRRQVTAVDRLLRAASRMAKGDLSARIDPAGPPELRRLGVALNALAGRIEARVETEREAAADLSHRLRTPVTALMLQAEALRHPEESRRLLASTERLQREVSHIIERARQGACERQVVADLAAVTRERVAFWLPLAEDQGRACTLTVTGRGHRVYAAQEDVAAAIDALLGNVFTHTPEGTAMAVEVTGHRYGAATLVVRDDGPGFASPRAIERGRSTSGSSGLGLDIVRRLACSTGGGMVIGAGPGGGGSVTVTLGGPPPVAHTVPPRAAAR</sequence>
<evidence type="ECO:0000256" key="9">
    <source>
        <dbReference type="ARBA" id="ARBA00023012"/>
    </source>
</evidence>
<keyword evidence="16" id="KW-1185">Reference proteome</keyword>
<dbReference type="SUPFAM" id="SSF55874">
    <property type="entry name" value="ATPase domain of HSP90 chaperone/DNA topoisomerase II/histidine kinase"/>
    <property type="match status" value="1"/>
</dbReference>
<keyword evidence="10 11" id="KW-0472">Membrane</keyword>
<dbReference type="SMART" id="SM00304">
    <property type="entry name" value="HAMP"/>
    <property type="match status" value="1"/>
</dbReference>
<dbReference type="PRINTS" id="PR00344">
    <property type="entry name" value="BCTRLSENSOR"/>
</dbReference>
<dbReference type="PANTHER" id="PTHR45436">
    <property type="entry name" value="SENSOR HISTIDINE KINASE YKOH"/>
    <property type="match status" value="1"/>
</dbReference>
<dbReference type="RefSeq" id="WP_141314368.1">
    <property type="nucleotide sequence ID" value="NZ_BJND01000075.1"/>
</dbReference>
<dbReference type="AlphaFoldDB" id="A0A4Y3VX04"/>
<dbReference type="EMBL" id="BJND01000075">
    <property type="protein sequence ID" value="GEC09556.1"/>
    <property type="molecule type" value="Genomic_DNA"/>
</dbReference>
<organism evidence="15 16">
    <name type="scientific">Streptomyces spinoverrucosus</name>
    <dbReference type="NCBI Taxonomy" id="284043"/>
    <lineage>
        <taxon>Bacteria</taxon>
        <taxon>Bacillati</taxon>
        <taxon>Actinomycetota</taxon>
        <taxon>Actinomycetes</taxon>
        <taxon>Kitasatosporales</taxon>
        <taxon>Streptomycetaceae</taxon>
        <taxon>Streptomyces</taxon>
    </lineage>
</organism>
<dbReference type="PROSITE" id="PS50109">
    <property type="entry name" value="HIS_KIN"/>
    <property type="match status" value="1"/>
</dbReference>
<keyword evidence="4" id="KW-0597">Phosphoprotein</keyword>
<dbReference type="OrthoDB" id="3206505at2"/>
<dbReference type="Pfam" id="PF02518">
    <property type="entry name" value="HATPase_c"/>
    <property type="match status" value="1"/>
</dbReference>
<evidence type="ECO:0000256" key="3">
    <source>
        <dbReference type="ARBA" id="ARBA00012438"/>
    </source>
</evidence>
<dbReference type="GO" id="GO:0000155">
    <property type="term" value="F:phosphorelay sensor kinase activity"/>
    <property type="evidence" value="ECO:0007669"/>
    <property type="project" value="InterPro"/>
</dbReference>
<feature type="domain" description="Histidine kinase" evidence="13">
    <location>
        <begin position="231"/>
        <end position="428"/>
    </location>
</feature>
<dbReference type="InterPro" id="IPR003661">
    <property type="entry name" value="HisK_dim/P_dom"/>
</dbReference>
<evidence type="ECO:0000313" key="16">
    <source>
        <dbReference type="Proteomes" id="UP000317881"/>
    </source>
</evidence>
<keyword evidence="7 15" id="KW-0418">Kinase</keyword>
<evidence type="ECO:0000256" key="5">
    <source>
        <dbReference type="ARBA" id="ARBA00022679"/>
    </source>
</evidence>